<evidence type="ECO:0000256" key="5">
    <source>
        <dbReference type="ARBA" id="ARBA00024335"/>
    </source>
</evidence>
<evidence type="ECO:0000256" key="3">
    <source>
        <dbReference type="ARBA" id="ARBA00022490"/>
    </source>
</evidence>
<dbReference type="Proteomes" id="UP000026739">
    <property type="component" value="Unassembled WGS sequence"/>
</dbReference>
<sequence>MRREDLANAQLAHEMLATARLQADQLLAQAQAHAQGVLDQALAEFWDTANGFLQSLEEQRLASRHEAVVSAEELLNLALGRLLDETSLVERIRALVRNLATNQVDERAATLSCHPQLLEPLAEWLAESRFADHWQLKGDTSMPIDALRLSHVNGAFDIDWQNLRRGLLPQDD</sequence>
<keyword evidence="3" id="KW-0963">Cytoplasm</keyword>
<comment type="similarity">
    <text evidence="5">Belongs to the SctL stator family.</text>
</comment>
<dbReference type="Pfam" id="PF06188">
    <property type="entry name" value="HrpE"/>
    <property type="match status" value="1"/>
</dbReference>
<evidence type="ECO:0000313" key="7">
    <source>
        <dbReference type="Proteomes" id="UP000026739"/>
    </source>
</evidence>
<dbReference type="InterPro" id="IPR012842">
    <property type="entry name" value="T3SS_SctL/SctL2"/>
</dbReference>
<comment type="subcellular location">
    <subcellularLocation>
        <location evidence="1">Cytoplasm</location>
    </subcellularLocation>
</comment>
<evidence type="ECO:0000256" key="2">
    <source>
        <dbReference type="ARBA" id="ARBA00022448"/>
    </source>
</evidence>
<keyword evidence="2" id="KW-0813">Transport</keyword>
<dbReference type="eggNOG" id="COG1317">
    <property type="taxonomic scope" value="Bacteria"/>
</dbReference>
<dbReference type="InterPro" id="IPR009335">
    <property type="entry name" value="T3SS_HrpE/ATPase_suE"/>
</dbReference>
<name>A0A059KWF5_9PSED</name>
<dbReference type="EMBL" id="AZQQ01000100">
    <property type="protein sequence ID" value="KDD66140.1"/>
    <property type="molecule type" value="Genomic_DNA"/>
</dbReference>
<keyword evidence="4" id="KW-0653">Protein transport</keyword>
<reference evidence="6 7" key="1">
    <citation type="submission" date="2013-12" db="EMBL/GenBank/DDBJ databases">
        <authorList>
            <person name="Formusa P.A."/>
            <person name="Habash M."/>
            <person name="Lee H."/>
            <person name="Trevors J.T."/>
        </authorList>
    </citation>
    <scope>NUCLEOTIDE SEQUENCE [LARGE SCALE GENOMIC DNA]</scope>
    <source>
        <strain evidence="6 7">PD30</strain>
    </source>
</reference>
<organism evidence="6 7">
    <name type="scientific">Pseudomonas mandelii PD30</name>
    <dbReference type="NCBI Taxonomy" id="1419583"/>
    <lineage>
        <taxon>Bacteria</taxon>
        <taxon>Pseudomonadati</taxon>
        <taxon>Pseudomonadota</taxon>
        <taxon>Gammaproteobacteria</taxon>
        <taxon>Pseudomonadales</taxon>
        <taxon>Pseudomonadaceae</taxon>
        <taxon>Pseudomonas</taxon>
    </lineage>
</organism>
<proteinExistence type="inferred from homology"/>
<dbReference type="GO" id="GO:0030254">
    <property type="term" value="P:protein secretion by the type III secretion system"/>
    <property type="evidence" value="ECO:0007669"/>
    <property type="project" value="InterPro"/>
</dbReference>
<evidence type="ECO:0000313" key="6">
    <source>
        <dbReference type="EMBL" id="KDD66140.1"/>
    </source>
</evidence>
<protein>
    <submittedName>
        <fullName evidence="6">Type III secretion protein</fullName>
    </submittedName>
</protein>
<dbReference type="GO" id="GO:0005737">
    <property type="term" value="C:cytoplasm"/>
    <property type="evidence" value="ECO:0007669"/>
    <property type="project" value="UniProtKB-SubCell"/>
</dbReference>
<dbReference type="AlphaFoldDB" id="A0A059KWF5"/>
<evidence type="ECO:0000256" key="1">
    <source>
        <dbReference type="ARBA" id="ARBA00004496"/>
    </source>
</evidence>
<accession>A0A059KWF5</accession>
<comment type="caution">
    <text evidence="6">The sequence shown here is derived from an EMBL/GenBank/DDBJ whole genome shotgun (WGS) entry which is preliminary data.</text>
</comment>
<dbReference type="NCBIfam" id="TIGR02499">
    <property type="entry name" value="HrpE_YscL_not"/>
    <property type="match status" value="1"/>
</dbReference>
<evidence type="ECO:0000256" key="4">
    <source>
        <dbReference type="ARBA" id="ARBA00022927"/>
    </source>
</evidence>
<gene>
    <name evidence="6" type="ORF">V466_25500</name>
</gene>